<reference evidence="2" key="1">
    <citation type="submission" date="2021-03" db="EMBL/GenBank/DDBJ databases">
        <title>Plesiomonas shigelloides zfcc0051, isolated from zebrafish feces.</title>
        <authorList>
            <person name="Vanderhoek Z."/>
            <person name="Gaulke C."/>
        </authorList>
    </citation>
    <scope>NUCLEOTIDE SEQUENCE</scope>
    <source>
        <strain evidence="2">Zfcc0051</strain>
    </source>
</reference>
<gene>
    <name evidence="2" type="ORF">J2R62_15605</name>
</gene>
<dbReference type="Proteomes" id="UP000664658">
    <property type="component" value="Unassembled WGS sequence"/>
</dbReference>
<protein>
    <submittedName>
        <fullName evidence="2">Tail assembly protein</fullName>
    </submittedName>
</protein>
<evidence type="ECO:0000256" key="1">
    <source>
        <dbReference type="SAM" id="Phobius"/>
    </source>
</evidence>
<keyword evidence="1" id="KW-1133">Transmembrane helix</keyword>
<organism evidence="2 3">
    <name type="scientific">Plesiomonas shigelloides</name>
    <name type="common">Aeromonas shigelloides</name>
    <dbReference type="NCBI Taxonomy" id="703"/>
    <lineage>
        <taxon>Bacteria</taxon>
        <taxon>Pseudomonadati</taxon>
        <taxon>Pseudomonadota</taxon>
        <taxon>Gammaproteobacteria</taxon>
        <taxon>Enterobacterales</taxon>
        <taxon>Enterobacteriaceae</taxon>
        <taxon>Plesiomonas</taxon>
    </lineage>
</organism>
<evidence type="ECO:0000313" key="2">
    <source>
        <dbReference type="EMBL" id="MBO1109611.1"/>
    </source>
</evidence>
<dbReference type="RefSeq" id="WP_152117520.1">
    <property type="nucleotide sequence ID" value="NZ_JAFNAA010000022.1"/>
</dbReference>
<dbReference type="InterPro" id="IPR010654">
    <property type="entry name" value="Phage_lambda_tail_I"/>
</dbReference>
<sequence length="187" mass="20211">MAIVRLYGDLQRFGRRFDLSVTTAAEAVQCLTWQISHLRTHIQNGRYRLRINRNDIGEQDLVTSMTSPLPADAVIHIVPVVSGAKNGWFQTILGTALLAVSFFTPFSFISAGVYAAMGTIGASMALGGVASLLTKTPTLQSRSTDNGKENTYFSNLDNTIAQGSFVPLLYGEMMTGSKVLSQGLSTE</sequence>
<name>A0A8E0T0N2_PLESH</name>
<keyword evidence="1" id="KW-0472">Membrane</keyword>
<dbReference type="EMBL" id="JAFNAA010000022">
    <property type="protein sequence ID" value="MBO1109611.1"/>
    <property type="molecule type" value="Genomic_DNA"/>
</dbReference>
<proteinExistence type="predicted"/>
<keyword evidence="1" id="KW-0812">Transmembrane</keyword>
<feature type="transmembrane region" description="Helical" evidence="1">
    <location>
        <begin position="114"/>
        <end position="133"/>
    </location>
</feature>
<accession>A0A8E0T0N2</accession>
<dbReference type="Pfam" id="PF06805">
    <property type="entry name" value="Lambda_tail_I"/>
    <property type="match status" value="1"/>
</dbReference>
<evidence type="ECO:0000313" key="3">
    <source>
        <dbReference type="Proteomes" id="UP000664658"/>
    </source>
</evidence>
<dbReference type="AlphaFoldDB" id="A0A8E0T0N2"/>
<comment type="caution">
    <text evidence="2">The sequence shown here is derived from an EMBL/GenBank/DDBJ whole genome shotgun (WGS) entry which is preliminary data.</text>
</comment>